<dbReference type="KEGG" id="rpod:E0E05_07615"/>
<evidence type="ECO:0000256" key="3">
    <source>
        <dbReference type="ARBA" id="ARBA00021897"/>
    </source>
</evidence>
<keyword evidence="4" id="KW-1003">Cell membrane</keyword>
<keyword evidence="9" id="KW-0966">Cell projection</keyword>
<dbReference type="OrthoDB" id="9790303at2"/>
<evidence type="ECO:0000256" key="7">
    <source>
        <dbReference type="ARBA" id="ARBA00023136"/>
    </source>
</evidence>
<dbReference type="GO" id="GO:0009425">
    <property type="term" value="C:bacterial-type flagellum basal body"/>
    <property type="evidence" value="ECO:0007669"/>
    <property type="project" value="InterPro"/>
</dbReference>
<keyword evidence="5" id="KW-0145">Chemotaxis</keyword>
<evidence type="ECO:0000256" key="4">
    <source>
        <dbReference type="ARBA" id="ARBA00022475"/>
    </source>
</evidence>
<feature type="domain" description="Flagellar motor switch protein FliN-like C-terminal" evidence="8">
    <location>
        <begin position="53"/>
        <end position="125"/>
    </location>
</feature>
<evidence type="ECO:0000256" key="1">
    <source>
        <dbReference type="ARBA" id="ARBA00004413"/>
    </source>
</evidence>
<dbReference type="Proteomes" id="UP000293719">
    <property type="component" value="Chromosome"/>
</dbReference>
<dbReference type="PANTHER" id="PTHR43484">
    <property type="match status" value="1"/>
</dbReference>
<dbReference type="InterPro" id="IPR001172">
    <property type="entry name" value="FliN_T3SS_HrcQb"/>
</dbReference>
<keyword evidence="9" id="KW-0282">Flagellum</keyword>
<evidence type="ECO:0000313" key="10">
    <source>
        <dbReference type="Proteomes" id="UP000293719"/>
    </source>
</evidence>
<evidence type="ECO:0000313" key="9">
    <source>
        <dbReference type="EMBL" id="QBK30476.1"/>
    </source>
</evidence>
<dbReference type="GO" id="GO:0003774">
    <property type="term" value="F:cytoskeletal motor activity"/>
    <property type="evidence" value="ECO:0007669"/>
    <property type="project" value="InterPro"/>
</dbReference>
<dbReference type="GeneID" id="90767159"/>
<dbReference type="GO" id="GO:0005886">
    <property type="term" value="C:plasma membrane"/>
    <property type="evidence" value="ECO:0007669"/>
    <property type="project" value="UniProtKB-SubCell"/>
</dbReference>
<dbReference type="Pfam" id="PF01052">
    <property type="entry name" value="FliMN_C"/>
    <property type="match status" value="1"/>
</dbReference>
<dbReference type="GO" id="GO:0006935">
    <property type="term" value="P:chemotaxis"/>
    <property type="evidence" value="ECO:0007669"/>
    <property type="project" value="UniProtKB-KW"/>
</dbReference>
<dbReference type="InterPro" id="IPR001543">
    <property type="entry name" value="FliN-like_C"/>
</dbReference>
<comment type="similarity">
    <text evidence="2">Belongs to the FliN/MopA/SpaO family.</text>
</comment>
<keyword evidence="9" id="KW-0969">Cilium</keyword>
<dbReference type="EMBL" id="CP036532">
    <property type="protein sequence ID" value="QBK30476.1"/>
    <property type="molecule type" value="Genomic_DNA"/>
</dbReference>
<organism evidence="9 10">
    <name type="scientific">Roseitalea porphyridii</name>
    <dbReference type="NCBI Taxonomy" id="1852022"/>
    <lineage>
        <taxon>Bacteria</taxon>
        <taxon>Pseudomonadati</taxon>
        <taxon>Pseudomonadota</taxon>
        <taxon>Alphaproteobacteria</taxon>
        <taxon>Hyphomicrobiales</taxon>
        <taxon>Ahrensiaceae</taxon>
        <taxon>Roseitalea</taxon>
    </lineage>
</organism>
<dbReference type="RefSeq" id="WP_052287891.1">
    <property type="nucleotide sequence ID" value="NZ_CP036532.1"/>
</dbReference>
<gene>
    <name evidence="9" type="ORF">E0E05_07615</name>
</gene>
<evidence type="ECO:0000256" key="5">
    <source>
        <dbReference type="ARBA" id="ARBA00022500"/>
    </source>
</evidence>
<dbReference type="SUPFAM" id="SSF101801">
    <property type="entry name" value="Surface presentation of antigens (SPOA)"/>
    <property type="match status" value="1"/>
</dbReference>
<sequence>MATQANEEHVAVAEADDDNIRIDPDDALEKAIHDLQDVVDKDNEAATAGLSKTLREIPLQVQAVIGRAELSVAELNRLEKGSTIALDSRVGDPVDIFVNGVKVATGQMQVSEEEPDRFAFKVTSVCA</sequence>
<evidence type="ECO:0000259" key="8">
    <source>
        <dbReference type="Pfam" id="PF01052"/>
    </source>
</evidence>
<evidence type="ECO:0000256" key="2">
    <source>
        <dbReference type="ARBA" id="ARBA00009226"/>
    </source>
</evidence>
<protein>
    <recommendedName>
        <fullName evidence="3">Flagellar motor switch protein FliN</fullName>
    </recommendedName>
</protein>
<proteinExistence type="inferred from homology"/>
<keyword evidence="10" id="KW-1185">Reference proteome</keyword>
<keyword evidence="6" id="KW-0283">Flagellar rotation</keyword>
<accession>A0A4P6V1M7</accession>
<comment type="subcellular location">
    <subcellularLocation>
        <location evidence="1">Cell membrane</location>
        <topology evidence="1">Peripheral membrane protein</topology>
        <orientation evidence="1">Cytoplasmic side</orientation>
    </subcellularLocation>
</comment>
<name>A0A4P6V1M7_9HYPH</name>
<dbReference type="InterPro" id="IPR036429">
    <property type="entry name" value="SpoA-like_sf"/>
</dbReference>
<dbReference type="PRINTS" id="PR00956">
    <property type="entry name" value="FLGMOTORFLIN"/>
</dbReference>
<dbReference type="Gene3D" id="2.30.330.10">
    <property type="entry name" value="SpoA-like"/>
    <property type="match status" value="1"/>
</dbReference>
<dbReference type="InterPro" id="IPR051469">
    <property type="entry name" value="FliN/MopA/SpaO"/>
</dbReference>
<dbReference type="PANTHER" id="PTHR43484:SF1">
    <property type="entry name" value="FLAGELLAR MOTOR SWITCH PROTEIN FLIN"/>
    <property type="match status" value="1"/>
</dbReference>
<dbReference type="AlphaFoldDB" id="A0A4P6V1M7"/>
<dbReference type="GO" id="GO:0071973">
    <property type="term" value="P:bacterial-type flagellum-dependent cell motility"/>
    <property type="evidence" value="ECO:0007669"/>
    <property type="project" value="InterPro"/>
</dbReference>
<reference evidence="9 10" key="1">
    <citation type="journal article" date="2017" name="Int. J. Syst. Evol. Microbiol.">
        <title>Roseitalea porphyridii gen. nov., sp. nov., isolated from a red alga, and reclassification of Hoeflea suaedae Chung et al. 2013 as Pseudohoeflea suaedae gen. nov., comb. nov.</title>
        <authorList>
            <person name="Hyeon J.W."/>
            <person name="Jeong S.E."/>
            <person name="Baek K."/>
            <person name="Jeon C.O."/>
        </authorList>
    </citation>
    <scope>NUCLEOTIDE SEQUENCE [LARGE SCALE GENOMIC DNA]</scope>
    <source>
        <strain evidence="9 10">MA7-20</strain>
    </source>
</reference>
<keyword evidence="7" id="KW-0472">Membrane</keyword>
<evidence type="ECO:0000256" key="6">
    <source>
        <dbReference type="ARBA" id="ARBA00022779"/>
    </source>
</evidence>